<evidence type="ECO:0000259" key="13">
    <source>
        <dbReference type="Pfam" id="PF02768"/>
    </source>
</evidence>
<evidence type="ECO:0000256" key="5">
    <source>
        <dbReference type="ARBA" id="ARBA00022679"/>
    </source>
</evidence>
<dbReference type="SMART" id="SM00480">
    <property type="entry name" value="POL3Bc"/>
    <property type="match status" value="1"/>
</dbReference>
<evidence type="ECO:0000256" key="9">
    <source>
        <dbReference type="ARBA" id="ARBA00023125"/>
    </source>
</evidence>
<keyword evidence="5 10" id="KW-0808">Transferase</keyword>
<comment type="similarity">
    <text evidence="2 10">Belongs to the beta sliding clamp family.</text>
</comment>
<comment type="caution">
    <text evidence="14">The sequence shown here is derived from an EMBL/GenBank/DDBJ whole genome shotgun (WGS) entry which is preliminary data.</text>
</comment>
<dbReference type="NCBIfam" id="TIGR00663">
    <property type="entry name" value="dnan"/>
    <property type="match status" value="1"/>
</dbReference>
<evidence type="ECO:0000256" key="1">
    <source>
        <dbReference type="ARBA" id="ARBA00004496"/>
    </source>
</evidence>
<dbReference type="GO" id="GO:0003887">
    <property type="term" value="F:DNA-directed DNA polymerase activity"/>
    <property type="evidence" value="ECO:0007669"/>
    <property type="project" value="UniProtKB-UniRule"/>
</dbReference>
<dbReference type="OrthoDB" id="8421503at2"/>
<dbReference type="PIRSF" id="PIRSF000804">
    <property type="entry name" value="DNA_pol_III_b"/>
    <property type="match status" value="1"/>
</dbReference>
<dbReference type="Pfam" id="PF02768">
    <property type="entry name" value="DNA_pol3_beta_3"/>
    <property type="match status" value="1"/>
</dbReference>
<keyword evidence="8 10" id="KW-0239">DNA-directed DNA polymerase</keyword>
<reference evidence="15 17" key="2">
    <citation type="submission" date="2016-11" db="EMBL/GenBank/DDBJ databases">
        <authorList>
            <person name="Varghese N."/>
            <person name="Submissions S."/>
        </authorList>
    </citation>
    <scope>NUCLEOTIDE SEQUENCE [LARGE SCALE GENOMIC DNA]</scope>
    <source>
        <strain evidence="15 17">DSM 7308</strain>
    </source>
</reference>
<accession>A0A150FT15</accession>
<evidence type="ECO:0000313" key="17">
    <source>
        <dbReference type="Proteomes" id="UP000323392"/>
    </source>
</evidence>
<sequence>MKLICSQQTLSNAISTVQKAVSSKTTLPILKGLLLECVQDKLYLIGNDLELGIQSCIDADVFDEGSVVIDSRLFGDIIRKLPNAPVEIYTDNEFNIYIKCEFSEFKIKGLSPEDYPRLPDVDEEMFYQIPEDLFKNMIKQTVFAISQDETKPILMGELLEIEGDNISLIAIDGYRLATKTGQINNNVGNIKVIIPGKALNEINRILAGDEGREIKISFTEKHALFLIDNTKIITRLLEGEFINYKQILPKEYNLRVKVSTKKLLSCIERASLLAKEGKNNLVKFSIRDDIMLVTSNSEIGNVQEEISISLEGEDLDIAFNSRYLMEGLKVIDSEEIYLEFTTNVSPCIIKPEDGEKYIYLLLPVRISSSR</sequence>
<dbReference type="InterPro" id="IPR022634">
    <property type="entry name" value="DNA_polIII_beta_N"/>
</dbReference>
<feature type="domain" description="DNA polymerase III beta sliding clamp N-terminal" evidence="11">
    <location>
        <begin position="1"/>
        <end position="119"/>
    </location>
</feature>
<dbReference type="PANTHER" id="PTHR30478">
    <property type="entry name" value="DNA POLYMERASE III SUBUNIT BETA"/>
    <property type="match status" value="1"/>
</dbReference>
<dbReference type="PATRIC" id="fig|1121328.3.peg.1850"/>
<keyword evidence="9" id="KW-0238">DNA-binding</keyword>
<comment type="function">
    <text evidence="10">Confers DNA tethering and processivity to DNA polymerases and other proteins. Acts as a clamp, forming a ring around DNA (a reaction catalyzed by the clamp-loading complex) which diffuses in an ATP-independent manner freely and bidirectionally along dsDNA. Initially characterized for its ability to contact the catalytic subunit of DNA polymerase III (Pol III), a complex, multichain enzyme responsible for most of the replicative synthesis in bacteria; Pol III exhibits 3'-5' exonuclease proofreading activity. The beta chain is required for initiation of replication as well as for processivity of DNA replication.</text>
</comment>
<dbReference type="InterPro" id="IPR001001">
    <property type="entry name" value="DNA_polIII_beta"/>
</dbReference>
<dbReference type="PANTHER" id="PTHR30478:SF0">
    <property type="entry name" value="BETA SLIDING CLAMP"/>
    <property type="match status" value="1"/>
</dbReference>
<dbReference type="Proteomes" id="UP000323392">
    <property type="component" value="Unassembled WGS sequence"/>
</dbReference>
<comment type="subunit">
    <text evidence="10">Forms a ring-shaped head-to-tail homodimer around DNA.</text>
</comment>
<comment type="subcellular location">
    <subcellularLocation>
        <location evidence="1 10">Cytoplasm</location>
    </subcellularLocation>
</comment>
<evidence type="ECO:0000256" key="2">
    <source>
        <dbReference type="ARBA" id="ARBA00010752"/>
    </source>
</evidence>
<evidence type="ECO:0000313" key="14">
    <source>
        <dbReference type="EMBL" id="KXZ40763.1"/>
    </source>
</evidence>
<keyword evidence="7 10" id="KW-0235">DNA replication</keyword>
<dbReference type="EMBL" id="FRBG01000011">
    <property type="protein sequence ID" value="SHL08444.1"/>
    <property type="molecule type" value="Genomic_DNA"/>
</dbReference>
<dbReference type="SUPFAM" id="SSF55979">
    <property type="entry name" value="DNA clamp"/>
    <property type="match status" value="3"/>
</dbReference>
<gene>
    <name evidence="14" type="ORF">JWYL7_1838</name>
    <name evidence="15" type="ORF">SAMN05661008_01421</name>
</gene>
<dbReference type="RefSeq" id="WP_066072156.1">
    <property type="nucleotide sequence ID" value="NZ_FRBG01000011.1"/>
</dbReference>
<dbReference type="GO" id="GO:0006271">
    <property type="term" value="P:DNA strand elongation involved in DNA replication"/>
    <property type="evidence" value="ECO:0007669"/>
    <property type="project" value="TreeGrafter"/>
</dbReference>
<dbReference type="Gene3D" id="3.10.150.10">
    <property type="entry name" value="DNA Polymerase III, subunit A, domain 2"/>
    <property type="match status" value="1"/>
</dbReference>
<dbReference type="InterPro" id="IPR022635">
    <property type="entry name" value="DNA_polIII_beta_C"/>
</dbReference>
<feature type="domain" description="DNA polymerase III beta sliding clamp central" evidence="12">
    <location>
        <begin position="128"/>
        <end position="241"/>
    </location>
</feature>
<feature type="domain" description="DNA polymerase III beta sliding clamp C-terminal" evidence="13">
    <location>
        <begin position="245"/>
        <end position="365"/>
    </location>
</feature>
<protein>
    <recommendedName>
        <fullName evidence="3 10">Beta sliding clamp</fullName>
    </recommendedName>
</protein>
<evidence type="ECO:0000259" key="12">
    <source>
        <dbReference type="Pfam" id="PF02767"/>
    </source>
</evidence>
<dbReference type="Proteomes" id="UP000092605">
    <property type="component" value="Unassembled WGS sequence"/>
</dbReference>
<evidence type="ECO:0000256" key="7">
    <source>
        <dbReference type="ARBA" id="ARBA00022705"/>
    </source>
</evidence>
<dbReference type="GO" id="GO:0005737">
    <property type="term" value="C:cytoplasm"/>
    <property type="evidence" value="ECO:0007669"/>
    <property type="project" value="UniProtKB-SubCell"/>
</dbReference>
<dbReference type="GO" id="GO:0008408">
    <property type="term" value="F:3'-5' exonuclease activity"/>
    <property type="evidence" value="ECO:0007669"/>
    <property type="project" value="InterPro"/>
</dbReference>
<evidence type="ECO:0000256" key="3">
    <source>
        <dbReference type="ARBA" id="ARBA00021035"/>
    </source>
</evidence>
<evidence type="ECO:0000256" key="6">
    <source>
        <dbReference type="ARBA" id="ARBA00022695"/>
    </source>
</evidence>
<keyword evidence="6 10" id="KW-0548">Nucleotidyltransferase</keyword>
<keyword evidence="4 10" id="KW-0963">Cytoplasm</keyword>
<evidence type="ECO:0000256" key="8">
    <source>
        <dbReference type="ARBA" id="ARBA00022932"/>
    </source>
</evidence>
<evidence type="ECO:0000313" key="16">
    <source>
        <dbReference type="Proteomes" id="UP000092605"/>
    </source>
</evidence>
<dbReference type="STRING" id="1121328.JWYL7_1838"/>
<reference evidence="14 16" key="1">
    <citation type="submission" date="2016-02" db="EMBL/GenBank/DDBJ databases">
        <title>Draft genome sequence for Clostridium paradoxum JW-YL-7.</title>
        <authorList>
            <person name="Utturkar S.M."/>
            <person name="Lancaster A."/>
            <person name="Poole F.L."/>
            <person name="Adams M.W."/>
            <person name="Brown S.D."/>
        </authorList>
    </citation>
    <scope>NUCLEOTIDE SEQUENCE [LARGE SCALE GENOMIC DNA]</scope>
    <source>
        <strain evidence="14 16">JW-YL-7</strain>
    </source>
</reference>
<evidence type="ECO:0000256" key="4">
    <source>
        <dbReference type="ARBA" id="ARBA00022490"/>
    </source>
</evidence>
<evidence type="ECO:0000313" key="15">
    <source>
        <dbReference type="EMBL" id="SHL08444.1"/>
    </source>
</evidence>
<organism evidence="14 16">
    <name type="scientific">Alkalithermobacter thermoalcaliphilus JW-YL-7 = DSM 7308</name>
    <dbReference type="NCBI Taxonomy" id="1121328"/>
    <lineage>
        <taxon>Bacteria</taxon>
        <taxon>Bacillati</taxon>
        <taxon>Bacillota</taxon>
        <taxon>Clostridia</taxon>
        <taxon>Peptostreptococcales</taxon>
        <taxon>Tepidibacteraceae</taxon>
        <taxon>Alkalithermobacter</taxon>
    </lineage>
</organism>
<dbReference type="InterPro" id="IPR046938">
    <property type="entry name" value="DNA_clamp_sf"/>
</dbReference>
<dbReference type="GO" id="GO:0003677">
    <property type="term" value="F:DNA binding"/>
    <property type="evidence" value="ECO:0007669"/>
    <property type="project" value="UniProtKB-UniRule"/>
</dbReference>
<dbReference type="Gene3D" id="3.70.10.10">
    <property type="match status" value="1"/>
</dbReference>
<evidence type="ECO:0000259" key="11">
    <source>
        <dbReference type="Pfam" id="PF00712"/>
    </source>
</evidence>
<name>A0A150FT15_CLOPD</name>
<keyword evidence="17" id="KW-1185">Reference proteome</keyword>
<dbReference type="CDD" id="cd00140">
    <property type="entry name" value="beta_clamp"/>
    <property type="match status" value="1"/>
</dbReference>
<evidence type="ECO:0000256" key="10">
    <source>
        <dbReference type="PIRNR" id="PIRNR000804"/>
    </source>
</evidence>
<dbReference type="InterPro" id="IPR022637">
    <property type="entry name" value="DNA_polIII_beta_cen"/>
</dbReference>
<dbReference type="EMBL" id="LSFY01000001">
    <property type="protein sequence ID" value="KXZ40763.1"/>
    <property type="molecule type" value="Genomic_DNA"/>
</dbReference>
<dbReference type="AlphaFoldDB" id="A0A150FT15"/>
<proteinExistence type="inferred from homology"/>
<dbReference type="Pfam" id="PF02767">
    <property type="entry name" value="DNA_pol3_beta_2"/>
    <property type="match status" value="1"/>
</dbReference>
<dbReference type="Pfam" id="PF00712">
    <property type="entry name" value="DNA_pol3_beta"/>
    <property type="match status" value="1"/>
</dbReference>
<dbReference type="GO" id="GO:0009360">
    <property type="term" value="C:DNA polymerase III complex"/>
    <property type="evidence" value="ECO:0007669"/>
    <property type="project" value="InterPro"/>
</dbReference>